<feature type="domain" description="RING-type" evidence="9">
    <location>
        <begin position="2"/>
        <end position="50"/>
    </location>
</feature>
<evidence type="ECO:0000256" key="6">
    <source>
        <dbReference type="ARBA" id="ARBA00023054"/>
    </source>
</evidence>
<dbReference type="GeneID" id="9687289"/>
<dbReference type="EMBL" id="GG663744">
    <property type="protein sequence ID" value="EEH54216.1"/>
    <property type="molecule type" value="Genomic_DNA"/>
</dbReference>
<evidence type="ECO:0000256" key="1">
    <source>
        <dbReference type="ARBA" id="ARBA00004123"/>
    </source>
</evidence>
<dbReference type="GO" id="GO:0004842">
    <property type="term" value="F:ubiquitin-protein transferase activity"/>
    <property type="evidence" value="ECO:0007669"/>
    <property type="project" value="InterPro"/>
</dbReference>
<dbReference type="PROSITE" id="PS50089">
    <property type="entry name" value="ZF_RING_2"/>
    <property type="match status" value="1"/>
</dbReference>
<evidence type="ECO:0000256" key="5">
    <source>
        <dbReference type="ARBA" id="ARBA00022884"/>
    </source>
</evidence>
<dbReference type="PANTHER" id="PTHR12603">
    <property type="entry name" value="CCR4-NOT TRANSCRIPTION COMPLEX RELATED"/>
    <property type="match status" value="1"/>
</dbReference>
<dbReference type="STRING" id="564608.C1N1M9"/>
<dbReference type="SUPFAM" id="SSF57850">
    <property type="entry name" value="RING/U-box"/>
    <property type="match status" value="1"/>
</dbReference>
<dbReference type="RefSeq" id="XP_003061586.1">
    <property type="nucleotide sequence ID" value="XM_003061540.1"/>
</dbReference>
<evidence type="ECO:0000259" key="9">
    <source>
        <dbReference type="PROSITE" id="PS50089"/>
    </source>
</evidence>
<keyword evidence="7" id="KW-0539">Nucleus</keyword>
<dbReference type="Gene3D" id="3.30.40.10">
    <property type="entry name" value="Zinc/RING finger domain, C3HC4 (zinc finger)"/>
    <property type="match status" value="1"/>
</dbReference>
<dbReference type="Pfam" id="PF14570">
    <property type="entry name" value="zf-RING_4"/>
    <property type="match status" value="1"/>
</dbReference>
<dbReference type="InterPro" id="IPR039780">
    <property type="entry name" value="Mot2"/>
</dbReference>
<dbReference type="GO" id="GO:0003723">
    <property type="term" value="F:RNA binding"/>
    <property type="evidence" value="ECO:0007669"/>
    <property type="project" value="UniProtKB-KW"/>
</dbReference>
<feature type="non-terminal residue" evidence="10">
    <location>
        <position position="77"/>
    </location>
</feature>
<dbReference type="GO" id="GO:0008270">
    <property type="term" value="F:zinc ion binding"/>
    <property type="evidence" value="ECO:0007669"/>
    <property type="project" value="UniProtKB-KW"/>
</dbReference>
<keyword evidence="6" id="KW-0175">Coiled coil</keyword>
<dbReference type="FunFam" id="3.30.40.10:FF:000006">
    <property type="entry name" value="CCR4-NOT transcription complex subunit 4"/>
    <property type="match status" value="1"/>
</dbReference>
<accession>C1N1M9</accession>
<dbReference type="AlphaFoldDB" id="C1N1M9"/>
<evidence type="ECO:0000256" key="4">
    <source>
        <dbReference type="ARBA" id="ARBA00022833"/>
    </source>
</evidence>
<evidence type="ECO:0000256" key="7">
    <source>
        <dbReference type="ARBA" id="ARBA00023242"/>
    </source>
</evidence>
<protein>
    <submittedName>
        <fullName evidence="10">Predicted protein</fullName>
    </submittedName>
</protein>
<evidence type="ECO:0000313" key="10">
    <source>
        <dbReference type="EMBL" id="EEH54216.1"/>
    </source>
</evidence>
<proteinExistence type="predicted"/>
<evidence type="ECO:0000256" key="2">
    <source>
        <dbReference type="ARBA" id="ARBA00022723"/>
    </source>
</evidence>
<evidence type="ECO:0000256" key="3">
    <source>
        <dbReference type="ARBA" id="ARBA00022771"/>
    </source>
</evidence>
<sequence length="77" mass="8819">DCPLCCNALDATDRHFRPCRCGYQICAWCWHQLMELAAKDDGKGKCPACRTPYDESTIRFEPPDPEELERSAAKKKK</sequence>
<keyword evidence="11" id="KW-1185">Reference proteome</keyword>
<comment type="subcellular location">
    <subcellularLocation>
        <location evidence="1">Nucleus</location>
    </subcellularLocation>
</comment>
<dbReference type="OrthoDB" id="498260at2759"/>
<dbReference type="GO" id="GO:0016567">
    <property type="term" value="P:protein ubiquitination"/>
    <property type="evidence" value="ECO:0007669"/>
    <property type="project" value="TreeGrafter"/>
</dbReference>
<dbReference type="PANTHER" id="PTHR12603:SF36">
    <property type="entry name" value="RNA BINDING (RRM_RBD_RNP MOTIFS) FAMILY PROTEIN"/>
    <property type="match status" value="1"/>
</dbReference>
<feature type="non-terminal residue" evidence="10">
    <location>
        <position position="1"/>
    </location>
</feature>
<keyword evidence="2" id="KW-0479">Metal-binding</keyword>
<keyword evidence="5" id="KW-0694">RNA-binding</keyword>
<name>C1N1M9_MICPC</name>
<dbReference type="GO" id="GO:0005634">
    <property type="term" value="C:nucleus"/>
    <property type="evidence" value="ECO:0007669"/>
    <property type="project" value="UniProtKB-SubCell"/>
</dbReference>
<dbReference type="KEGG" id="mpp:MICPUCDRAFT_9716"/>
<dbReference type="InterPro" id="IPR001841">
    <property type="entry name" value="Znf_RING"/>
</dbReference>
<dbReference type="Proteomes" id="UP000001876">
    <property type="component" value="Unassembled WGS sequence"/>
</dbReference>
<keyword evidence="3 8" id="KW-0863">Zinc-finger</keyword>
<dbReference type="InterPro" id="IPR013083">
    <property type="entry name" value="Znf_RING/FYVE/PHD"/>
</dbReference>
<gene>
    <name evidence="10" type="ORF">MICPUCDRAFT_9716</name>
</gene>
<dbReference type="GO" id="GO:0030014">
    <property type="term" value="C:CCR4-NOT complex"/>
    <property type="evidence" value="ECO:0007669"/>
    <property type="project" value="InterPro"/>
</dbReference>
<reference evidence="10 11" key="1">
    <citation type="journal article" date="2009" name="Science">
        <title>Green evolution and dynamic adaptations revealed by genomes of the marine picoeukaryotes Micromonas.</title>
        <authorList>
            <person name="Worden A.Z."/>
            <person name="Lee J.H."/>
            <person name="Mock T."/>
            <person name="Rouze P."/>
            <person name="Simmons M.P."/>
            <person name="Aerts A.L."/>
            <person name="Allen A.E."/>
            <person name="Cuvelier M.L."/>
            <person name="Derelle E."/>
            <person name="Everett M.V."/>
            <person name="Foulon E."/>
            <person name="Grimwood J."/>
            <person name="Gundlach H."/>
            <person name="Henrissat B."/>
            <person name="Napoli C."/>
            <person name="McDonald S.M."/>
            <person name="Parker M.S."/>
            <person name="Rombauts S."/>
            <person name="Salamov A."/>
            <person name="Von Dassow P."/>
            <person name="Badger J.H."/>
            <person name="Coutinho P.M."/>
            <person name="Demir E."/>
            <person name="Dubchak I."/>
            <person name="Gentemann C."/>
            <person name="Eikrem W."/>
            <person name="Gready J.E."/>
            <person name="John U."/>
            <person name="Lanier W."/>
            <person name="Lindquist E.A."/>
            <person name="Lucas S."/>
            <person name="Mayer K.F."/>
            <person name="Moreau H."/>
            <person name="Not F."/>
            <person name="Otillar R."/>
            <person name="Panaud O."/>
            <person name="Pangilinan J."/>
            <person name="Paulsen I."/>
            <person name="Piegu B."/>
            <person name="Poliakov A."/>
            <person name="Robbens S."/>
            <person name="Schmutz J."/>
            <person name="Toulza E."/>
            <person name="Wyss T."/>
            <person name="Zelensky A."/>
            <person name="Zhou K."/>
            <person name="Armbrust E.V."/>
            <person name="Bhattacharya D."/>
            <person name="Goodenough U.W."/>
            <person name="Van de Peer Y."/>
            <person name="Grigoriev I.V."/>
        </authorList>
    </citation>
    <scope>NUCLEOTIDE SEQUENCE [LARGE SCALE GENOMIC DNA]</scope>
    <source>
        <strain evidence="10 11">CCMP1545</strain>
    </source>
</reference>
<organism evidence="11">
    <name type="scientific">Micromonas pusilla (strain CCMP1545)</name>
    <name type="common">Picoplanktonic green alga</name>
    <dbReference type="NCBI Taxonomy" id="564608"/>
    <lineage>
        <taxon>Eukaryota</taxon>
        <taxon>Viridiplantae</taxon>
        <taxon>Chlorophyta</taxon>
        <taxon>Mamiellophyceae</taxon>
        <taxon>Mamiellales</taxon>
        <taxon>Mamiellaceae</taxon>
        <taxon>Micromonas</taxon>
    </lineage>
</organism>
<evidence type="ECO:0000313" key="11">
    <source>
        <dbReference type="Proteomes" id="UP000001876"/>
    </source>
</evidence>
<dbReference type="eggNOG" id="KOG2068">
    <property type="taxonomic scope" value="Eukaryota"/>
</dbReference>
<evidence type="ECO:0000256" key="8">
    <source>
        <dbReference type="PROSITE-ProRule" id="PRU00175"/>
    </source>
</evidence>
<keyword evidence="4" id="KW-0862">Zinc</keyword>